<protein>
    <submittedName>
        <fullName evidence="10">CYFA0S18e02278g1_1</fullName>
    </submittedName>
</protein>
<dbReference type="GO" id="GO:0055088">
    <property type="term" value="P:lipid homeostasis"/>
    <property type="evidence" value="ECO:0007669"/>
    <property type="project" value="UniProtKB-ARBA"/>
</dbReference>
<dbReference type="EMBL" id="LK052903">
    <property type="protein sequence ID" value="CDR45482.1"/>
    <property type="molecule type" value="Genomic_DNA"/>
</dbReference>
<dbReference type="SUPFAM" id="SSF103473">
    <property type="entry name" value="MFS general substrate transporter"/>
    <property type="match status" value="1"/>
</dbReference>
<sequence>MTSAASQSSTTVNSSVTEKRDSIIKQTDIEKVAESPITSGTTPNTPPPYTAFSNARISCIIAIVTCAGFLGPVSGNIYIPILQQMQEVFNCSTTTINATVSVFMVFFAIAPLLWAPYADIGGRKTLYIVSLLFFIIANILLATVPANIGALFVLRIVQAFGASSVMSVGTATVADVTPPKDRAKVISYFMLGPQLGPILGPILSIIAWNGAWRWIFGFLAILGGVIYLAIVFCLPETLRCLVGNGEKLQLDGFFVKPRLTQKSLLSEDESKKYPLPPKPSLRGYWNIFKFKPVALCSFNNGLLFAGFYAMSVTFAEVLKDHYHFSSLHVSLSYICPGVSLVSGSLIGGRISDYLRTRMNIRHPGRYIPEHRFTLQFVGLAISLSGLLGYGWCIAKHHHVVSVFVFTFLTGFGMTFVFVTTTTYLTECSPAQKASSVAVANFFRNASAAVSSVIIHILVEKMGWGWCFTGLALLDVLGIAIVFLIIWKGPAWRKEWNDQKQNGLNSSSAPTTPAPPGDIGPKSQ</sequence>
<feature type="transmembrane region" description="Helical" evidence="8">
    <location>
        <begin position="292"/>
        <end position="310"/>
    </location>
</feature>
<keyword evidence="2" id="KW-0813">Transport</keyword>
<evidence type="ECO:0000259" key="9">
    <source>
        <dbReference type="PROSITE" id="PS50850"/>
    </source>
</evidence>
<evidence type="ECO:0000256" key="7">
    <source>
        <dbReference type="SAM" id="MobiDB-lite"/>
    </source>
</evidence>
<dbReference type="PROSITE" id="PS50850">
    <property type="entry name" value="MFS"/>
    <property type="match status" value="1"/>
</dbReference>
<comment type="function">
    <text evidence="6">MFS antiporter that does not display functional linkage as drug transporter and performs functions that significantly affect biofilm development and virulence. No substrate for transport has been identified yet, but plays an important role in the growth in the host.</text>
</comment>
<dbReference type="GO" id="GO:0005275">
    <property type="term" value="F:amine transmembrane transporter activity"/>
    <property type="evidence" value="ECO:0007669"/>
    <property type="project" value="TreeGrafter"/>
</dbReference>
<dbReference type="PANTHER" id="PTHR23502:SF21">
    <property type="entry name" value="DITYROSINE TRANSPORTER 1"/>
    <property type="match status" value="1"/>
</dbReference>
<dbReference type="PhylomeDB" id="A0A061B687"/>
<feature type="transmembrane region" description="Helical" evidence="8">
    <location>
        <begin position="372"/>
        <end position="391"/>
    </location>
</feature>
<comment type="subcellular location">
    <subcellularLocation>
        <location evidence="1">Membrane</location>
        <topology evidence="1">Multi-pass membrane protein</topology>
    </subcellularLocation>
</comment>
<feature type="transmembrane region" description="Helical" evidence="8">
    <location>
        <begin position="152"/>
        <end position="173"/>
    </location>
</feature>
<feature type="transmembrane region" description="Helical" evidence="8">
    <location>
        <begin position="462"/>
        <end position="486"/>
    </location>
</feature>
<evidence type="ECO:0000256" key="4">
    <source>
        <dbReference type="ARBA" id="ARBA00022989"/>
    </source>
</evidence>
<evidence type="ECO:0000256" key="8">
    <source>
        <dbReference type="SAM" id="Phobius"/>
    </source>
</evidence>
<feature type="transmembrane region" description="Helical" evidence="8">
    <location>
        <begin position="436"/>
        <end position="456"/>
    </location>
</feature>
<feature type="transmembrane region" description="Helical" evidence="8">
    <location>
        <begin position="185"/>
        <end position="208"/>
    </location>
</feature>
<evidence type="ECO:0000256" key="1">
    <source>
        <dbReference type="ARBA" id="ARBA00004141"/>
    </source>
</evidence>
<dbReference type="Gene3D" id="1.20.1720.10">
    <property type="entry name" value="Multidrug resistance protein D"/>
    <property type="match status" value="1"/>
</dbReference>
<evidence type="ECO:0000313" key="10">
    <source>
        <dbReference type="EMBL" id="CDR45482.1"/>
    </source>
</evidence>
<dbReference type="OrthoDB" id="3066029at2759"/>
<feature type="transmembrane region" description="Helical" evidence="8">
    <location>
        <begin position="94"/>
        <end position="114"/>
    </location>
</feature>
<evidence type="ECO:0000256" key="3">
    <source>
        <dbReference type="ARBA" id="ARBA00022692"/>
    </source>
</evidence>
<dbReference type="Pfam" id="PF07690">
    <property type="entry name" value="MFS_1"/>
    <property type="match status" value="2"/>
</dbReference>
<dbReference type="InterPro" id="IPR020846">
    <property type="entry name" value="MFS_dom"/>
</dbReference>
<name>A0A061B687_CYBFA</name>
<dbReference type="InterPro" id="IPR011701">
    <property type="entry name" value="MFS"/>
</dbReference>
<feature type="transmembrane region" description="Helical" evidence="8">
    <location>
        <begin position="59"/>
        <end position="82"/>
    </location>
</feature>
<gene>
    <name evidence="10" type="ORF">CYFA0S_18e02278g</name>
</gene>
<dbReference type="VEuPathDB" id="FungiDB:BON22_3550"/>
<dbReference type="CDD" id="cd17323">
    <property type="entry name" value="MFS_Tpo1_MDR_like"/>
    <property type="match status" value="1"/>
</dbReference>
<dbReference type="FunFam" id="1.20.1250.20:FF:000172">
    <property type="entry name" value="MFS multidrug resistance transporter"/>
    <property type="match status" value="1"/>
</dbReference>
<dbReference type="Gene3D" id="1.20.1250.20">
    <property type="entry name" value="MFS general substrate transporter like domains"/>
    <property type="match status" value="1"/>
</dbReference>
<feature type="region of interest" description="Disordered" evidence="7">
    <location>
        <begin position="498"/>
        <end position="523"/>
    </location>
</feature>
<reference evidence="10" key="1">
    <citation type="journal article" date="2014" name="Genome Announc.">
        <title>Genome sequence of the yeast Cyberlindnera fabianii (Hansenula fabianii).</title>
        <authorList>
            <person name="Freel K.C."/>
            <person name="Sarilar V."/>
            <person name="Neuveglise C."/>
            <person name="Devillers H."/>
            <person name="Friedrich A."/>
            <person name="Schacherer J."/>
        </authorList>
    </citation>
    <scope>NUCLEOTIDE SEQUENCE</scope>
    <source>
        <strain evidence="10">YJS4271</strain>
    </source>
</reference>
<dbReference type="GO" id="GO:0045121">
    <property type="term" value="C:membrane raft"/>
    <property type="evidence" value="ECO:0007669"/>
    <property type="project" value="UniProtKB-ARBA"/>
</dbReference>
<feature type="transmembrane region" description="Helical" evidence="8">
    <location>
        <begin position="403"/>
        <end position="424"/>
    </location>
</feature>
<organism evidence="10">
    <name type="scientific">Cyberlindnera fabianii</name>
    <name type="common">Yeast</name>
    <name type="synonym">Hansenula fabianii</name>
    <dbReference type="NCBI Taxonomy" id="36022"/>
    <lineage>
        <taxon>Eukaryota</taxon>
        <taxon>Fungi</taxon>
        <taxon>Dikarya</taxon>
        <taxon>Ascomycota</taxon>
        <taxon>Saccharomycotina</taxon>
        <taxon>Saccharomycetes</taxon>
        <taxon>Phaffomycetales</taxon>
        <taxon>Phaffomycetaceae</taxon>
        <taxon>Cyberlindnera</taxon>
    </lineage>
</organism>
<feature type="transmembrane region" description="Helical" evidence="8">
    <location>
        <begin position="330"/>
        <end position="351"/>
    </location>
</feature>
<keyword evidence="4 8" id="KW-1133">Transmembrane helix</keyword>
<evidence type="ECO:0000256" key="5">
    <source>
        <dbReference type="ARBA" id="ARBA00023136"/>
    </source>
</evidence>
<feature type="transmembrane region" description="Helical" evidence="8">
    <location>
        <begin position="214"/>
        <end position="234"/>
    </location>
</feature>
<dbReference type="AlphaFoldDB" id="A0A061B687"/>
<evidence type="ECO:0000256" key="2">
    <source>
        <dbReference type="ARBA" id="ARBA00022448"/>
    </source>
</evidence>
<keyword evidence="5 8" id="KW-0472">Membrane</keyword>
<keyword evidence="3 8" id="KW-0812">Transmembrane</keyword>
<dbReference type="InterPro" id="IPR036259">
    <property type="entry name" value="MFS_trans_sf"/>
</dbReference>
<feature type="transmembrane region" description="Helical" evidence="8">
    <location>
        <begin position="126"/>
        <end position="146"/>
    </location>
</feature>
<dbReference type="GO" id="GO:0001765">
    <property type="term" value="P:membrane raft assembly"/>
    <property type="evidence" value="ECO:0007669"/>
    <property type="project" value="UniProtKB-ARBA"/>
</dbReference>
<evidence type="ECO:0000256" key="6">
    <source>
        <dbReference type="ARBA" id="ARBA00053949"/>
    </source>
</evidence>
<accession>A0A061B687</accession>
<proteinExistence type="predicted"/>
<dbReference type="PANTHER" id="PTHR23502">
    <property type="entry name" value="MAJOR FACILITATOR SUPERFAMILY"/>
    <property type="match status" value="1"/>
</dbReference>
<feature type="domain" description="Major facilitator superfamily (MFS) profile" evidence="9">
    <location>
        <begin position="60"/>
        <end position="489"/>
    </location>
</feature>
<dbReference type="GO" id="GO:0005886">
    <property type="term" value="C:plasma membrane"/>
    <property type="evidence" value="ECO:0007669"/>
    <property type="project" value="TreeGrafter"/>
</dbReference>